<evidence type="ECO:0000256" key="14">
    <source>
        <dbReference type="ARBA" id="ARBA00048988"/>
    </source>
</evidence>
<keyword evidence="6 15" id="KW-0347">Helicase</keyword>
<evidence type="ECO:0000256" key="13">
    <source>
        <dbReference type="ARBA" id="ARBA00034808"/>
    </source>
</evidence>
<dbReference type="PROSITE" id="PS51194">
    <property type="entry name" value="HELICASE_CTER"/>
    <property type="match status" value="1"/>
</dbReference>
<dbReference type="InterPro" id="IPR033454">
    <property type="entry name" value="RecG_wedge"/>
</dbReference>
<evidence type="ECO:0000256" key="10">
    <source>
        <dbReference type="ARBA" id="ARBA00023204"/>
    </source>
</evidence>
<dbReference type="SUPFAM" id="SSF50249">
    <property type="entry name" value="Nucleic acid-binding proteins"/>
    <property type="match status" value="1"/>
</dbReference>
<sequence>MNSQHFQTPVEYLKGVGLARAEVLKKELGIFIFEDLLKHFPYKYIDRTRFYKIRDINPEMPYVQVLARLVSKEVLGEKHTKRLVVQAKDDTGYIELVWFQGIKWIEKTLVPGKVYVLFGKPGSFNGKPQMAHPEVEIYSSKEFKQKGNLTLQPAYNSTEKLKQFSLDSKGLQKLISSLLDMHAKDIQENLPLYILNKFKLAGRAESYKNIHFPDNQTQLNEATYRLKFEELFFLQLKLLKNKLLRTQKFKGNVFASVGHYFNDFYSNKLPFELTDAQKRVLKEIRIDTQRGVQMNRLLQGDVGSGKTVVALMSMLIAIDNGFQACIMAPTEILANQHYQTISSLIGDKFLEIALLTGSVPQKKRKIIHEKLENGSLKILIGTHALIEDKVQYQNLGLVVIDEQHRFGVEQRAKLWRKNIIPPHVLVMTATPIPRTLAMTLYGDLDVSVIDQLPAGRKPIETRHYYEAQRLRMFGMMKQEITKGRQIYVVYPLIEESEKLDLKSLMDGVEIMSREFPLPQYRISVVHGRLSAADKDFEMQRFIKSETHIMVATTVIEVGVNVPNASVMVIENAERFGLSQLHQLRGRVGRGAEQSFCILMSKDKLSNDGRVRLNTMVKTNNGFEIAEIDMQLRGPGNIEGTQQSGVLDLKVADLATDQQLLIQARQCVEDIFARDPQLALPEHHILQAAFQSKNAGLSWDKIS</sequence>
<proteinExistence type="inferred from homology"/>
<evidence type="ECO:0000256" key="3">
    <source>
        <dbReference type="ARBA" id="ARBA00022741"/>
    </source>
</evidence>
<dbReference type="Pfam" id="PF00270">
    <property type="entry name" value="DEAD"/>
    <property type="match status" value="1"/>
</dbReference>
<dbReference type="GO" id="GO:0005524">
    <property type="term" value="F:ATP binding"/>
    <property type="evidence" value="ECO:0007669"/>
    <property type="project" value="UniProtKB-KW"/>
</dbReference>
<keyword evidence="10 15" id="KW-0234">DNA repair</keyword>
<dbReference type="Gene3D" id="3.40.50.300">
    <property type="entry name" value="P-loop containing nucleotide triphosphate hydrolases"/>
    <property type="match status" value="2"/>
</dbReference>
<dbReference type="Gene3D" id="2.40.50.140">
    <property type="entry name" value="Nucleic acid-binding proteins"/>
    <property type="match status" value="1"/>
</dbReference>
<dbReference type="InterPro" id="IPR045562">
    <property type="entry name" value="RecG_dom3_C"/>
</dbReference>
<comment type="similarity">
    <text evidence="1 15">Belongs to the helicase family. RecG subfamily.</text>
</comment>
<feature type="domain" description="Helicase C-terminal" evidence="17">
    <location>
        <begin position="475"/>
        <end position="635"/>
    </location>
</feature>
<evidence type="ECO:0000256" key="12">
    <source>
        <dbReference type="ARBA" id="ARBA00034617"/>
    </source>
</evidence>
<dbReference type="Pfam" id="PF17191">
    <property type="entry name" value="RecG_wedge"/>
    <property type="match status" value="1"/>
</dbReference>
<evidence type="ECO:0000256" key="6">
    <source>
        <dbReference type="ARBA" id="ARBA00022806"/>
    </source>
</evidence>
<keyword evidence="9 15" id="KW-0233">DNA recombination</keyword>
<accession>A0A3E2NQM0</accession>
<keyword evidence="3 15" id="KW-0547">Nucleotide-binding</keyword>
<keyword evidence="5 15" id="KW-0378">Hydrolase</keyword>
<dbReference type="NCBIfam" id="NF008165">
    <property type="entry name" value="PRK10917.1-3"/>
    <property type="match status" value="1"/>
</dbReference>
<evidence type="ECO:0000256" key="7">
    <source>
        <dbReference type="ARBA" id="ARBA00022840"/>
    </source>
</evidence>
<dbReference type="CDD" id="cd17992">
    <property type="entry name" value="DEXHc_RecG"/>
    <property type="match status" value="1"/>
</dbReference>
<dbReference type="GO" id="GO:0003677">
    <property type="term" value="F:DNA binding"/>
    <property type="evidence" value="ECO:0007669"/>
    <property type="project" value="UniProtKB-KW"/>
</dbReference>
<keyword evidence="4 15" id="KW-0227">DNA damage</keyword>
<keyword evidence="8" id="KW-0238">DNA-binding</keyword>
<comment type="function">
    <text evidence="15">Plays a critical role in recombination and DNA repair. Helps process Holliday junction intermediates to mature products by catalyzing branch migration. Has replication fork regression activity, unwinds stalled or blocked replication forks to make a HJ that can be resolved. Has a DNA unwinding activity characteristic of a DNA helicase with 3'-5' polarity.</text>
</comment>
<dbReference type="EC" id="5.6.2.4" evidence="13 15"/>
<dbReference type="EMBL" id="QWDE01000002">
    <property type="protein sequence ID" value="RFZ83180.1"/>
    <property type="molecule type" value="Genomic_DNA"/>
</dbReference>
<dbReference type="SMART" id="SM00487">
    <property type="entry name" value="DEXDc"/>
    <property type="match status" value="1"/>
</dbReference>
<keyword evidence="19" id="KW-1185">Reference proteome</keyword>
<dbReference type="RefSeq" id="WP_117383655.1">
    <property type="nucleotide sequence ID" value="NZ_QWDE01000002.1"/>
</dbReference>
<dbReference type="GO" id="GO:0006281">
    <property type="term" value="P:DNA repair"/>
    <property type="evidence" value="ECO:0007669"/>
    <property type="project" value="UniProtKB-UniRule"/>
</dbReference>
<dbReference type="GO" id="GO:0006310">
    <property type="term" value="P:DNA recombination"/>
    <property type="evidence" value="ECO:0007669"/>
    <property type="project" value="UniProtKB-UniRule"/>
</dbReference>
<evidence type="ECO:0000256" key="8">
    <source>
        <dbReference type="ARBA" id="ARBA00023125"/>
    </source>
</evidence>
<dbReference type="NCBIfam" id="TIGR00643">
    <property type="entry name" value="recG"/>
    <property type="match status" value="1"/>
</dbReference>
<dbReference type="GO" id="GO:0043138">
    <property type="term" value="F:3'-5' DNA helicase activity"/>
    <property type="evidence" value="ECO:0007669"/>
    <property type="project" value="UniProtKB-EC"/>
</dbReference>
<evidence type="ECO:0000259" key="16">
    <source>
        <dbReference type="PROSITE" id="PS51192"/>
    </source>
</evidence>
<dbReference type="InterPro" id="IPR001650">
    <property type="entry name" value="Helicase_C-like"/>
</dbReference>
<evidence type="ECO:0000259" key="17">
    <source>
        <dbReference type="PROSITE" id="PS51194"/>
    </source>
</evidence>
<dbReference type="InterPro" id="IPR047112">
    <property type="entry name" value="RecG/Mfd"/>
</dbReference>
<dbReference type="InterPro" id="IPR012340">
    <property type="entry name" value="NA-bd_OB-fold"/>
</dbReference>
<keyword evidence="7 15" id="KW-0067">ATP-binding</keyword>
<reference evidence="18 19" key="1">
    <citation type="submission" date="2018-08" db="EMBL/GenBank/DDBJ databases">
        <title>Mucilaginibacter terrae sp. nov., isolated from manganese diggings.</title>
        <authorList>
            <person name="Huang Y."/>
            <person name="Zhou Z."/>
        </authorList>
    </citation>
    <scope>NUCLEOTIDE SEQUENCE [LARGE SCALE GENOMIC DNA]</scope>
    <source>
        <strain evidence="18 19">ZH6</strain>
    </source>
</reference>
<feature type="domain" description="Helicase ATP-binding" evidence="16">
    <location>
        <begin position="287"/>
        <end position="449"/>
    </location>
</feature>
<dbReference type="CDD" id="cd04488">
    <property type="entry name" value="RecG_wedge_OBF"/>
    <property type="match status" value="1"/>
</dbReference>
<evidence type="ECO:0000313" key="19">
    <source>
        <dbReference type="Proteomes" id="UP000260823"/>
    </source>
</evidence>
<keyword evidence="11" id="KW-0413">Isomerase</keyword>
<dbReference type="Pfam" id="PF00271">
    <property type="entry name" value="Helicase_C"/>
    <property type="match status" value="1"/>
</dbReference>
<organism evidence="18 19">
    <name type="scientific">Mucilaginibacter terrenus</name>
    <dbReference type="NCBI Taxonomy" id="2482727"/>
    <lineage>
        <taxon>Bacteria</taxon>
        <taxon>Pseudomonadati</taxon>
        <taxon>Bacteroidota</taxon>
        <taxon>Sphingobacteriia</taxon>
        <taxon>Sphingobacteriales</taxon>
        <taxon>Sphingobacteriaceae</taxon>
        <taxon>Mucilaginibacter</taxon>
    </lineage>
</organism>
<evidence type="ECO:0000256" key="2">
    <source>
        <dbReference type="ARBA" id="ARBA00017846"/>
    </source>
</evidence>
<dbReference type="OrthoDB" id="9804325at2"/>
<evidence type="ECO:0000256" key="15">
    <source>
        <dbReference type="RuleBase" id="RU363016"/>
    </source>
</evidence>
<dbReference type="InterPro" id="IPR004609">
    <property type="entry name" value="ATP-dep_DNA_helicase_RecG"/>
</dbReference>
<dbReference type="InterPro" id="IPR014001">
    <property type="entry name" value="Helicase_ATP-bd"/>
</dbReference>
<dbReference type="InterPro" id="IPR027417">
    <property type="entry name" value="P-loop_NTPase"/>
</dbReference>
<comment type="caution">
    <text evidence="18">The sequence shown here is derived from an EMBL/GenBank/DDBJ whole genome shotgun (WGS) entry which is preliminary data.</text>
</comment>
<dbReference type="SMART" id="SM00490">
    <property type="entry name" value="HELICc"/>
    <property type="match status" value="1"/>
</dbReference>
<evidence type="ECO:0000256" key="9">
    <source>
        <dbReference type="ARBA" id="ARBA00023172"/>
    </source>
</evidence>
<protein>
    <recommendedName>
        <fullName evidence="2 15">ATP-dependent DNA helicase RecG</fullName>
        <ecNumber evidence="13 15">5.6.2.4</ecNumber>
    </recommendedName>
</protein>
<dbReference type="PROSITE" id="PS51192">
    <property type="entry name" value="HELICASE_ATP_BIND_1"/>
    <property type="match status" value="1"/>
</dbReference>
<evidence type="ECO:0000256" key="11">
    <source>
        <dbReference type="ARBA" id="ARBA00023235"/>
    </source>
</evidence>
<gene>
    <name evidence="18" type="primary">recG</name>
    <name evidence="18" type="ORF">DYU05_13635</name>
</gene>
<evidence type="ECO:0000256" key="5">
    <source>
        <dbReference type="ARBA" id="ARBA00022801"/>
    </source>
</evidence>
<name>A0A3E2NQM0_9SPHI</name>
<dbReference type="Proteomes" id="UP000260823">
    <property type="component" value="Unassembled WGS sequence"/>
</dbReference>
<dbReference type="AlphaFoldDB" id="A0A3E2NQM0"/>
<dbReference type="PANTHER" id="PTHR47964:SF1">
    <property type="entry name" value="ATP-DEPENDENT DNA HELICASE HOMOLOG RECG, CHLOROPLASTIC"/>
    <property type="match status" value="1"/>
</dbReference>
<dbReference type="PANTHER" id="PTHR47964">
    <property type="entry name" value="ATP-DEPENDENT DNA HELICASE HOMOLOG RECG, CHLOROPLASTIC"/>
    <property type="match status" value="1"/>
</dbReference>
<dbReference type="SUPFAM" id="SSF52540">
    <property type="entry name" value="P-loop containing nucleoside triphosphate hydrolases"/>
    <property type="match status" value="2"/>
</dbReference>
<dbReference type="Pfam" id="PF19833">
    <property type="entry name" value="RecG_dom3_C"/>
    <property type="match status" value="1"/>
</dbReference>
<comment type="catalytic activity">
    <reaction evidence="14 15">
        <text>ATP + H2O = ADP + phosphate + H(+)</text>
        <dbReference type="Rhea" id="RHEA:13065"/>
        <dbReference type="ChEBI" id="CHEBI:15377"/>
        <dbReference type="ChEBI" id="CHEBI:15378"/>
        <dbReference type="ChEBI" id="CHEBI:30616"/>
        <dbReference type="ChEBI" id="CHEBI:43474"/>
        <dbReference type="ChEBI" id="CHEBI:456216"/>
        <dbReference type="EC" id="5.6.2.4"/>
    </reaction>
</comment>
<evidence type="ECO:0000256" key="4">
    <source>
        <dbReference type="ARBA" id="ARBA00022763"/>
    </source>
</evidence>
<dbReference type="InterPro" id="IPR011545">
    <property type="entry name" value="DEAD/DEAH_box_helicase_dom"/>
</dbReference>
<evidence type="ECO:0000313" key="18">
    <source>
        <dbReference type="EMBL" id="RFZ83180.1"/>
    </source>
</evidence>
<dbReference type="NCBIfam" id="NF008168">
    <property type="entry name" value="PRK10917.2-2"/>
    <property type="match status" value="1"/>
</dbReference>
<evidence type="ECO:0000256" key="1">
    <source>
        <dbReference type="ARBA" id="ARBA00007504"/>
    </source>
</evidence>
<dbReference type="GO" id="GO:0016887">
    <property type="term" value="F:ATP hydrolysis activity"/>
    <property type="evidence" value="ECO:0007669"/>
    <property type="project" value="RHEA"/>
</dbReference>
<comment type="catalytic activity">
    <reaction evidence="12 15">
        <text>Couples ATP hydrolysis with the unwinding of duplex DNA by translocating in the 3'-5' direction.</text>
        <dbReference type="EC" id="5.6.2.4"/>
    </reaction>
</comment>